<reference evidence="1 2" key="1">
    <citation type="journal article" date="2018" name="Nat. Ecol. Evol.">
        <title>Shark genomes provide insights into elasmobranch evolution and the origin of vertebrates.</title>
        <authorList>
            <person name="Hara Y"/>
            <person name="Yamaguchi K"/>
            <person name="Onimaru K"/>
            <person name="Kadota M"/>
            <person name="Koyanagi M"/>
            <person name="Keeley SD"/>
            <person name="Tatsumi K"/>
            <person name="Tanaka K"/>
            <person name="Motone F"/>
            <person name="Kageyama Y"/>
            <person name="Nozu R"/>
            <person name="Adachi N"/>
            <person name="Nishimura O"/>
            <person name="Nakagawa R"/>
            <person name="Tanegashima C"/>
            <person name="Kiyatake I"/>
            <person name="Matsumoto R"/>
            <person name="Murakumo K"/>
            <person name="Nishida K"/>
            <person name="Terakita A"/>
            <person name="Kuratani S"/>
            <person name="Sato K"/>
            <person name="Hyodo S Kuraku.S."/>
        </authorList>
    </citation>
    <scope>NUCLEOTIDE SEQUENCE [LARGE SCALE GENOMIC DNA]</scope>
</reference>
<name>A0A401TZI2_CHIPU</name>
<evidence type="ECO:0000313" key="2">
    <source>
        <dbReference type="Proteomes" id="UP000287033"/>
    </source>
</evidence>
<protein>
    <submittedName>
        <fullName evidence="1">Uncharacterized protein</fullName>
    </submittedName>
</protein>
<comment type="caution">
    <text evidence="1">The sequence shown here is derived from an EMBL/GenBank/DDBJ whole genome shotgun (WGS) entry which is preliminary data.</text>
</comment>
<proteinExistence type="predicted"/>
<gene>
    <name evidence="1" type="ORF">chiPu_0032531</name>
</gene>
<organism evidence="1 2">
    <name type="scientific">Chiloscyllium punctatum</name>
    <name type="common">Brownbanded bambooshark</name>
    <name type="synonym">Hemiscyllium punctatum</name>
    <dbReference type="NCBI Taxonomy" id="137246"/>
    <lineage>
        <taxon>Eukaryota</taxon>
        <taxon>Metazoa</taxon>
        <taxon>Chordata</taxon>
        <taxon>Craniata</taxon>
        <taxon>Vertebrata</taxon>
        <taxon>Chondrichthyes</taxon>
        <taxon>Elasmobranchii</taxon>
        <taxon>Galeomorphii</taxon>
        <taxon>Galeoidea</taxon>
        <taxon>Orectolobiformes</taxon>
        <taxon>Hemiscylliidae</taxon>
        <taxon>Chiloscyllium</taxon>
    </lineage>
</organism>
<sequence>YLDGLNAGLAEKAVEGGDLGARPAFGAVGEDHPLLGPRERDEEAGGRLHLVASKTPPGAVIKPDKDDAMVFEPLALVDRHERNGMQAFVGVEGLRPICGVGR</sequence>
<dbReference type="AlphaFoldDB" id="A0A401TZI2"/>
<keyword evidence="2" id="KW-1185">Reference proteome</keyword>
<accession>A0A401TZI2</accession>
<feature type="non-terminal residue" evidence="1">
    <location>
        <position position="1"/>
    </location>
</feature>
<dbReference type="EMBL" id="BEZZ01239083">
    <property type="protein sequence ID" value="GCC48054.1"/>
    <property type="molecule type" value="Genomic_DNA"/>
</dbReference>
<dbReference type="Proteomes" id="UP000287033">
    <property type="component" value="Unassembled WGS sequence"/>
</dbReference>
<evidence type="ECO:0000313" key="1">
    <source>
        <dbReference type="EMBL" id="GCC48054.1"/>
    </source>
</evidence>